<keyword evidence="2" id="KW-1185">Reference proteome</keyword>
<dbReference type="InterPro" id="IPR036249">
    <property type="entry name" value="Thioredoxin-like_sf"/>
</dbReference>
<dbReference type="AlphaFoldDB" id="A0A0B7HDQ5"/>
<dbReference type="SUPFAM" id="SSF52833">
    <property type="entry name" value="Thioredoxin-like"/>
    <property type="match status" value="1"/>
</dbReference>
<sequence length="204" mass="23419">MKNKFLWLAILALIGFNIGTWIHCLNYKKQSKIIISALQSIQNNSRSVEKIIQLSVENSDIQLKNVFVKDSSNNQTPLENYLNKGKKYLLVSRFSESNCESCVNHSIRMVKSKLNELGHKNVLFLGAYRNNRIFNNLKPLYEIDTLKVANAGNLNIPAENSGYPYYFVIDSTLKVQHLFFPDKGSPQIDEKYLDFVKAKFFSSN</sequence>
<gene>
    <name evidence="1" type="ORF">CCYN2B_330015</name>
</gene>
<dbReference type="EMBL" id="CDOD01000027">
    <property type="protein sequence ID" value="CEN36749.1"/>
    <property type="molecule type" value="Genomic_DNA"/>
</dbReference>
<evidence type="ECO:0000313" key="2">
    <source>
        <dbReference type="Proteomes" id="UP000038055"/>
    </source>
</evidence>
<protein>
    <submittedName>
        <fullName evidence="1">Uncharacterized protein</fullName>
    </submittedName>
</protein>
<evidence type="ECO:0000313" key="1">
    <source>
        <dbReference type="EMBL" id="CEN36749.1"/>
    </source>
</evidence>
<organism evidence="1 2">
    <name type="scientific">Capnocytophaga cynodegmi</name>
    <dbReference type="NCBI Taxonomy" id="28189"/>
    <lineage>
        <taxon>Bacteria</taxon>
        <taxon>Pseudomonadati</taxon>
        <taxon>Bacteroidota</taxon>
        <taxon>Flavobacteriia</taxon>
        <taxon>Flavobacteriales</taxon>
        <taxon>Flavobacteriaceae</taxon>
        <taxon>Capnocytophaga</taxon>
    </lineage>
</organism>
<proteinExistence type="predicted"/>
<dbReference type="Proteomes" id="UP000038055">
    <property type="component" value="Unassembled WGS sequence"/>
</dbReference>
<reference evidence="2" key="1">
    <citation type="submission" date="2015-01" db="EMBL/GenBank/DDBJ databases">
        <authorList>
            <person name="MANFREDI Pablo"/>
        </authorList>
    </citation>
    <scope>NUCLEOTIDE SEQUENCE [LARGE SCALE GENOMIC DNA]</scope>
    <source>
        <strain evidence="2">Ccyn2B</strain>
    </source>
</reference>
<name>A0A0B7HDQ5_9FLAO</name>
<dbReference type="RefSeq" id="WP_041992704.1">
    <property type="nucleotide sequence ID" value="NZ_CDOD01000027.1"/>
</dbReference>
<accession>A0A0B7HDQ5</accession>